<name>A0A914HYF1_GLORO</name>
<feature type="compositionally biased region" description="Low complexity" evidence="1">
    <location>
        <begin position="97"/>
        <end position="109"/>
    </location>
</feature>
<feature type="region of interest" description="Disordered" evidence="1">
    <location>
        <begin position="173"/>
        <end position="238"/>
    </location>
</feature>
<feature type="region of interest" description="Disordered" evidence="1">
    <location>
        <begin position="314"/>
        <end position="338"/>
    </location>
</feature>
<feature type="region of interest" description="Disordered" evidence="1">
    <location>
        <begin position="255"/>
        <end position="275"/>
    </location>
</feature>
<evidence type="ECO:0000313" key="2">
    <source>
        <dbReference type="Proteomes" id="UP000887572"/>
    </source>
</evidence>
<feature type="compositionally biased region" description="Low complexity" evidence="1">
    <location>
        <begin position="256"/>
        <end position="265"/>
    </location>
</feature>
<sequence>MDGNIPQFMFDVKRRLNLLYYETIASIARRWNHIFTVFRGISYDESEHQQQSSDSCPKQHKCSTFVDLKRVVLGKDDIEPDIRMRSQLYPLPEKRQTTSSLSTQQQTKSEFTICSRPLQPKVRQPCREISNDSDSDSAISASMSTFKTDNEEKLIELLTKNNQMLQQLLTKQRDNAPNPPIPSPAKKAPNPPIPPPPPPPPSFSLKLSTHYVESINNESDKENSSVKRISPNPKGQQKFTNVFEQIKNGDFKLKKVASSPVSSPSSKKKKKLTEGDMIMAALKSGIEKRRKVLKSDSDLDESKLDDLDVCWSDEEEGEKRKGDANAANGGEVFADAAI</sequence>
<accession>A0A914HYF1</accession>
<feature type="compositionally biased region" description="Pro residues" evidence="1">
    <location>
        <begin position="177"/>
        <end position="202"/>
    </location>
</feature>
<keyword evidence="2" id="KW-1185">Reference proteome</keyword>
<evidence type="ECO:0000313" key="3">
    <source>
        <dbReference type="WBParaSite" id="Gr19_v10_g5811.t1"/>
    </source>
</evidence>
<reference evidence="3" key="1">
    <citation type="submission" date="2022-11" db="UniProtKB">
        <authorList>
            <consortium name="WormBaseParasite"/>
        </authorList>
    </citation>
    <scope>IDENTIFICATION</scope>
</reference>
<evidence type="ECO:0000256" key="1">
    <source>
        <dbReference type="SAM" id="MobiDB-lite"/>
    </source>
</evidence>
<organism evidence="2 3">
    <name type="scientific">Globodera rostochiensis</name>
    <name type="common">Golden nematode worm</name>
    <name type="synonym">Heterodera rostochiensis</name>
    <dbReference type="NCBI Taxonomy" id="31243"/>
    <lineage>
        <taxon>Eukaryota</taxon>
        <taxon>Metazoa</taxon>
        <taxon>Ecdysozoa</taxon>
        <taxon>Nematoda</taxon>
        <taxon>Chromadorea</taxon>
        <taxon>Rhabditida</taxon>
        <taxon>Tylenchina</taxon>
        <taxon>Tylenchomorpha</taxon>
        <taxon>Tylenchoidea</taxon>
        <taxon>Heteroderidae</taxon>
        <taxon>Heteroderinae</taxon>
        <taxon>Globodera</taxon>
    </lineage>
</organism>
<dbReference type="AlphaFoldDB" id="A0A914HYF1"/>
<dbReference type="Proteomes" id="UP000887572">
    <property type="component" value="Unplaced"/>
</dbReference>
<protein>
    <submittedName>
        <fullName evidence="3">WH2 domain-containing protein</fullName>
    </submittedName>
</protein>
<feature type="region of interest" description="Disordered" evidence="1">
    <location>
        <begin position="85"/>
        <end position="109"/>
    </location>
</feature>
<proteinExistence type="predicted"/>
<dbReference type="WBParaSite" id="Gr19_v10_g5811.t1">
    <property type="protein sequence ID" value="Gr19_v10_g5811.t1"/>
    <property type="gene ID" value="Gr19_v10_g5811"/>
</dbReference>